<dbReference type="Proteomes" id="UP000012174">
    <property type="component" value="Unassembled WGS sequence"/>
</dbReference>
<dbReference type="EMBL" id="KB707034">
    <property type="protein sequence ID" value="EMR64668.1"/>
    <property type="molecule type" value="Genomic_DNA"/>
</dbReference>
<sequence>MTSAIDDVVPDGDVAWNGGDINGSDRFDELFAAFQAYGNDPLRFETDCIHLIRASQTCLEKAYNILRLPQELIFIPEDLLDANQKPTYVEFSCNAPEFLYGRTGRRGILAIKAALGGPLTDNERALITAANRRRSRDEDAADAPEEPARRRRGAAPYTMTVANVDADILNLNCDAQRRHDIVRPDAALLITPTLPYPQAVMDTYQRDFLEFLRTAETNFGTPNSLPATPAARQQMLDDLDNIIGEMRNTGAEQNDGNSNLQLKRARVTAFKIKYLRSLYMKIILTQNPPVADDVLRAALAARLADWAFHESIWSTMDTIAAGRRLKTATRAANRARKRQLLNDVNRRTRNETRWEEMQAAVIAGDDADGADGADGAGGGGGEPAPAPAPEPAPAPAPAEGVVPPGQALQALLRIIGPSLPGRSVFNNERLEREREHWYRECIAARTRGERPPQRPVLRDAGAGPLAAGGPPDFDQLPTGTVWERLQYIIVMTHWRISQARFLL</sequence>
<feature type="region of interest" description="Disordered" evidence="1">
    <location>
        <begin position="363"/>
        <end position="402"/>
    </location>
</feature>
<feature type="compositionally biased region" description="Gly residues" evidence="1">
    <location>
        <begin position="372"/>
        <end position="382"/>
    </location>
</feature>
<feature type="region of interest" description="Disordered" evidence="1">
    <location>
        <begin position="130"/>
        <end position="154"/>
    </location>
</feature>
<dbReference type="AlphaFoldDB" id="M7SK13"/>
<keyword evidence="3" id="KW-1185">Reference proteome</keyword>
<reference evidence="3" key="1">
    <citation type="journal article" date="2013" name="Genome Announc.">
        <title>Draft genome sequence of the grapevine dieback fungus Eutypa lata UCR-EL1.</title>
        <authorList>
            <person name="Blanco-Ulate B."/>
            <person name="Rolshausen P.E."/>
            <person name="Cantu D."/>
        </authorList>
    </citation>
    <scope>NUCLEOTIDE SEQUENCE [LARGE SCALE GENOMIC DNA]</scope>
    <source>
        <strain evidence="3">UCR-EL1</strain>
    </source>
</reference>
<evidence type="ECO:0000256" key="1">
    <source>
        <dbReference type="SAM" id="MobiDB-lite"/>
    </source>
</evidence>
<protein>
    <submittedName>
        <fullName evidence="2">Uncharacterized protein</fullName>
    </submittedName>
</protein>
<organism evidence="2 3">
    <name type="scientific">Eutypa lata (strain UCR-EL1)</name>
    <name type="common">Grapevine dieback disease fungus</name>
    <name type="synonym">Eutypa armeniacae</name>
    <dbReference type="NCBI Taxonomy" id="1287681"/>
    <lineage>
        <taxon>Eukaryota</taxon>
        <taxon>Fungi</taxon>
        <taxon>Dikarya</taxon>
        <taxon>Ascomycota</taxon>
        <taxon>Pezizomycotina</taxon>
        <taxon>Sordariomycetes</taxon>
        <taxon>Xylariomycetidae</taxon>
        <taxon>Xylariales</taxon>
        <taxon>Diatrypaceae</taxon>
        <taxon>Eutypa</taxon>
    </lineage>
</organism>
<accession>M7SK13</accession>
<feature type="compositionally biased region" description="Low complexity" evidence="1">
    <location>
        <begin position="460"/>
        <end position="471"/>
    </location>
</feature>
<evidence type="ECO:0000313" key="2">
    <source>
        <dbReference type="EMBL" id="EMR64668.1"/>
    </source>
</evidence>
<gene>
    <name evidence="2" type="ORF">UCREL1_8379</name>
</gene>
<evidence type="ECO:0000313" key="3">
    <source>
        <dbReference type="Proteomes" id="UP000012174"/>
    </source>
</evidence>
<proteinExistence type="predicted"/>
<feature type="region of interest" description="Disordered" evidence="1">
    <location>
        <begin position="449"/>
        <end position="472"/>
    </location>
</feature>
<name>M7SK13_EUTLA</name>
<dbReference type="HOGENOM" id="CLU_541883_0_0_1"/>
<dbReference type="OrthoDB" id="4776590at2759"/>
<feature type="compositionally biased region" description="Pro residues" evidence="1">
    <location>
        <begin position="384"/>
        <end position="396"/>
    </location>
</feature>
<dbReference type="KEGG" id="ela:UCREL1_8379"/>